<organism evidence="6">
    <name type="scientific">uncultured bacterium A1Q1_fos_504</name>
    <dbReference type="NCBI Taxonomy" id="1256580"/>
    <lineage>
        <taxon>Bacteria</taxon>
        <taxon>environmental samples</taxon>
    </lineage>
</organism>
<dbReference type="PANTHER" id="PTHR14226:SF57">
    <property type="entry name" value="BLR7027 PROTEIN"/>
    <property type="match status" value="1"/>
</dbReference>
<proteinExistence type="predicted"/>
<evidence type="ECO:0000256" key="1">
    <source>
        <dbReference type="ARBA" id="ARBA00022801"/>
    </source>
</evidence>
<sequence>MAVFHTIVSRSANDPTMTQATRNATPPADHDAASVPPIALALAGGGPLGAVYEVGALAALHDALPTLDFTRLHAYVGVSAGAFVTAGLANGVTPRELVQLFIENEGDDGDVLAPSVFMQPAFGEYAHRLAALPAALWGAAWATARSLKPSRLLPELQRLAAVVPSGLLDNRPLERAVRTLLSKPGRSNDFRQLNSRLFVIATDLDSGETVEFGSREMNHVPISQAVQASAALPGLYPPVKIGARHYVDGALNKTLQASCAIDSGARLVICVNPLVPFDSTMARHAQSHLADKGLPTVLSQTFRALIHSRLEKSLQSYASKYKDAKLIVLEPSKGDADLFFSNLFSYRNRRRLAEHAYQHTRAQLLARADVLEPEFAKFGVRLNRHALSDPHRQLLPTARYVASGTTGAAFKRLTHTLDDLEIALVERG</sequence>
<dbReference type="InterPro" id="IPR050301">
    <property type="entry name" value="NTE"/>
</dbReference>
<evidence type="ECO:0000259" key="5">
    <source>
        <dbReference type="PROSITE" id="PS51635"/>
    </source>
</evidence>
<feature type="short sequence motif" description="DGA/G" evidence="4">
    <location>
        <begin position="248"/>
        <end position="250"/>
    </location>
</feature>
<reference evidence="6" key="1">
    <citation type="submission" date="2012-09" db="EMBL/GenBank/DDBJ databases">
        <title>Metagenomic Characterization of a Microbial Community in Wastewater Detects High Levels of Antibiotic Resistance.</title>
        <authorList>
            <person name="Abrams M."/>
            <person name="Caldwell A."/>
            <person name="Vandaei E."/>
            <person name="Lee W."/>
            <person name="Perrott J."/>
            <person name="Khan S.Y."/>
            <person name="Ta J."/>
            <person name="Romero D."/>
            <person name="Nguyen V."/>
            <person name="Pourmand N."/>
            <person name="Ouverney C.C."/>
        </authorList>
    </citation>
    <scope>NUCLEOTIDE SEQUENCE</scope>
</reference>
<feature type="domain" description="PNPLA" evidence="5">
    <location>
        <begin position="41"/>
        <end position="261"/>
    </location>
</feature>
<keyword evidence="2 4" id="KW-0442">Lipid degradation</keyword>
<evidence type="ECO:0000313" key="6">
    <source>
        <dbReference type="EMBL" id="AGC71750.1"/>
    </source>
</evidence>
<evidence type="ECO:0000256" key="3">
    <source>
        <dbReference type="ARBA" id="ARBA00023098"/>
    </source>
</evidence>
<dbReference type="SUPFAM" id="SSF52151">
    <property type="entry name" value="FabD/lysophospholipase-like"/>
    <property type="match status" value="1"/>
</dbReference>
<dbReference type="InterPro" id="IPR002641">
    <property type="entry name" value="PNPLA_dom"/>
</dbReference>
<dbReference type="PROSITE" id="PS51635">
    <property type="entry name" value="PNPLA"/>
    <property type="match status" value="1"/>
</dbReference>
<dbReference type="AlphaFoldDB" id="L7VZY5"/>
<feature type="short sequence motif" description="GXSXG" evidence="4">
    <location>
        <begin position="77"/>
        <end position="81"/>
    </location>
</feature>
<dbReference type="InterPro" id="IPR016035">
    <property type="entry name" value="Acyl_Trfase/lysoPLipase"/>
</dbReference>
<dbReference type="GO" id="GO:0016042">
    <property type="term" value="P:lipid catabolic process"/>
    <property type="evidence" value="ECO:0007669"/>
    <property type="project" value="UniProtKB-UniRule"/>
</dbReference>
<evidence type="ECO:0000256" key="2">
    <source>
        <dbReference type="ARBA" id="ARBA00022963"/>
    </source>
</evidence>
<dbReference type="GO" id="GO:0016787">
    <property type="term" value="F:hydrolase activity"/>
    <property type="evidence" value="ECO:0007669"/>
    <property type="project" value="UniProtKB-UniRule"/>
</dbReference>
<dbReference type="Gene3D" id="3.40.1090.10">
    <property type="entry name" value="Cytosolic phospholipase A2 catalytic domain"/>
    <property type="match status" value="2"/>
</dbReference>
<evidence type="ECO:0000256" key="4">
    <source>
        <dbReference type="PROSITE-ProRule" id="PRU01161"/>
    </source>
</evidence>
<name>L7VZY5_9BACT</name>
<dbReference type="Pfam" id="PF01734">
    <property type="entry name" value="Patatin"/>
    <property type="match status" value="1"/>
</dbReference>
<accession>L7VZY5</accession>
<dbReference type="PANTHER" id="PTHR14226">
    <property type="entry name" value="NEUROPATHY TARGET ESTERASE/SWISS CHEESE D.MELANOGASTER"/>
    <property type="match status" value="1"/>
</dbReference>
<comment type="caution">
    <text evidence="4">Lacks conserved residue(s) required for the propagation of feature annotation.</text>
</comment>
<feature type="active site" description="Nucleophile" evidence="4">
    <location>
        <position position="79"/>
    </location>
</feature>
<keyword evidence="1 4" id="KW-0378">Hydrolase</keyword>
<dbReference type="EMBL" id="JX649881">
    <property type="protein sequence ID" value="AGC71750.1"/>
    <property type="molecule type" value="Genomic_DNA"/>
</dbReference>
<feature type="active site" description="Proton acceptor" evidence="4">
    <location>
        <position position="248"/>
    </location>
</feature>
<keyword evidence="3 4" id="KW-0443">Lipid metabolism</keyword>
<protein>
    <submittedName>
        <fullName evidence="6">Phospholipase, patatin family</fullName>
    </submittedName>
</protein>